<protein>
    <submittedName>
        <fullName evidence="2">Uncharacterized protein</fullName>
    </submittedName>
</protein>
<feature type="region of interest" description="Disordered" evidence="1">
    <location>
        <begin position="81"/>
        <end position="140"/>
    </location>
</feature>
<organism evidence="2 3">
    <name type="scientific">Sphagnum troendelagicum</name>
    <dbReference type="NCBI Taxonomy" id="128251"/>
    <lineage>
        <taxon>Eukaryota</taxon>
        <taxon>Viridiplantae</taxon>
        <taxon>Streptophyta</taxon>
        <taxon>Embryophyta</taxon>
        <taxon>Bryophyta</taxon>
        <taxon>Sphagnophytina</taxon>
        <taxon>Sphagnopsida</taxon>
        <taxon>Sphagnales</taxon>
        <taxon>Sphagnaceae</taxon>
        <taxon>Sphagnum</taxon>
    </lineage>
</organism>
<dbReference type="Proteomes" id="UP001497512">
    <property type="component" value="Chromosome 17"/>
</dbReference>
<proteinExistence type="predicted"/>
<accession>A0ABP0U152</accession>
<dbReference type="EMBL" id="OZ019909">
    <property type="protein sequence ID" value="CAK9209843.1"/>
    <property type="molecule type" value="Genomic_DNA"/>
</dbReference>
<reference evidence="2" key="1">
    <citation type="submission" date="2024-02" db="EMBL/GenBank/DDBJ databases">
        <authorList>
            <consortium name="ELIXIR-Norway"/>
            <consortium name="Elixir Norway"/>
        </authorList>
    </citation>
    <scope>NUCLEOTIDE SEQUENCE</scope>
</reference>
<sequence length="140" mass="15076">MAIHARYDSTGEFFSFGHVEEWSALPTVQGEHESKNIDPPLDLGGLFLKPPVDVHDDDGDDIECLEIEGQRDTLASSLISCSNEPMPPSEEHPSLQQLRDGSDPSTVGALVGTTTPQDFSTQATTPGMGSGKDSQLESYE</sequence>
<feature type="compositionally biased region" description="Polar residues" evidence="1">
    <location>
        <begin position="94"/>
        <end position="105"/>
    </location>
</feature>
<keyword evidence="3" id="KW-1185">Reference proteome</keyword>
<evidence type="ECO:0000313" key="2">
    <source>
        <dbReference type="EMBL" id="CAK9209843.1"/>
    </source>
</evidence>
<gene>
    <name evidence="2" type="ORF">CSSPTR1EN2_LOCUS10132</name>
</gene>
<feature type="compositionally biased region" description="Polar residues" evidence="1">
    <location>
        <begin position="112"/>
        <end position="140"/>
    </location>
</feature>
<name>A0ABP0U152_9BRYO</name>
<evidence type="ECO:0000256" key="1">
    <source>
        <dbReference type="SAM" id="MobiDB-lite"/>
    </source>
</evidence>
<evidence type="ECO:0000313" key="3">
    <source>
        <dbReference type="Proteomes" id="UP001497512"/>
    </source>
</evidence>